<protein>
    <submittedName>
        <fullName evidence="1">Uncharacterized protein</fullName>
    </submittedName>
</protein>
<keyword evidence="2" id="KW-1185">Reference proteome</keyword>
<sequence>MIPALAEAVRNTNSAAERIRITDFQERGDRVVELDQMKYTLNTYKQPLLEVGDSL</sequence>
<gene>
    <name evidence="1" type="ORF">SAMN02745136_05310</name>
</gene>
<dbReference type="AlphaFoldDB" id="A0A1M7C1I7"/>
<reference evidence="1 2" key="1">
    <citation type="submission" date="2016-11" db="EMBL/GenBank/DDBJ databases">
        <authorList>
            <person name="Jaros S."/>
            <person name="Januszkiewicz K."/>
            <person name="Wedrychowicz H."/>
        </authorList>
    </citation>
    <scope>NUCLEOTIDE SEQUENCE [LARGE SCALE GENOMIC DNA]</scope>
    <source>
        <strain evidence="1 2">DSM 15929</strain>
    </source>
</reference>
<proteinExistence type="predicted"/>
<dbReference type="EMBL" id="FRAC01000040">
    <property type="protein sequence ID" value="SHL61090.1"/>
    <property type="molecule type" value="Genomic_DNA"/>
</dbReference>
<evidence type="ECO:0000313" key="1">
    <source>
        <dbReference type="EMBL" id="SHL61090.1"/>
    </source>
</evidence>
<name>A0A1M7C1I7_9FIRM</name>
<accession>A0A1M7C1I7</accession>
<organism evidence="1 2">
    <name type="scientific">Anaerocolumna jejuensis DSM 15929</name>
    <dbReference type="NCBI Taxonomy" id="1121322"/>
    <lineage>
        <taxon>Bacteria</taxon>
        <taxon>Bacillati</taxon>
        <taxon>Bacillota</taxon>
        <taxon>Clostridia</taxon>
        <taxon>Lachnospirales</taxon>
        <taxon>Lachnospiraceae</taxon>
        <taxon>Anaerocolumna</taxon>
    </lineage>
</organism>
<evidence type="ECO:0000313" key="2">
    <source>
        <dbReference type="Proteomes" id="UP000184386"/>
    </source>
</evidence>
<dbReference type="Proteomes" id="UP000184386">
    <property type="component" value="Unassembled WGS sequence"/>
</dbReference>